<dbReference type="SUPFAM" id="SSF47391">
    <property type="entry name" value="Dimerization-anchoring domain of cAMP-dependent PK regulatory subunit"/>
    <property type="match status" value="1"/>
</dbReference>
<dbReference type="Gene3D" id="1.20.890.10">
    <property type="entry name" value="cAMP-dependent protein kinase regulatory subunit, dimerization-anchoring domain"/>
    <property type="match status" value="1"/>
</dbReference>
<reference evidence="2 3" key="1">
    <citation type="submission" date="2017-07" db="EMBL/GenBank/DDBJ databases">
        <authorList>
            <person name="Talla V."/>
            <person name="Backstrom N."/>
        </authorList>
    </citation>
    <scope>NUCLEOTIDE SEQUENCE [LARGE SCALE GENOMIC DNA]</scope>
</reference>
<protein>
    <recommendedName>
        <fullName evidence="4">RIIa domain-containing protein</fullName>
    </recommendedName>
</protein>
<evidence type="ECO:0008006" key="4">
    <source>
        <dbReference type="Google" id="ProtNLM"/>
    </source>
</evidence>
<evidence type="ECO:0000256" key="1">
    <source>
        <dbReference type="SAM" id="MobiDB-lite"/>
    </source>
</evidence>
<keyword evidence="3" id="KW-1185">Reference proteome</keyword>
<accession>A0A5E4QKQ6</accession>
<name>A0A5E4QKQ6_9NEOP</name>
<gene>
    <name evidence="2" type="ORF">LSINAPIS_LOCUS9802</name>
</gene>
<dbReference type="Proteomes" id="UP000324832">
    <property type="component" value="Unassembled WGS sequence"/>
</dbReference>
<dbReference type="EMBL" id="FZQP02003778">
    <property type="protein sequence ID" value="VVC98787.1"/>
    <property type="molecule type" value="Genomic_DNA"/>
</dbReference>
<proteinExistence type="predicted"/>
<feature type="compositionally biased region" description="Acidic residues" evidence="1">
    <location>
        <begin position="330"/>
        <end position="350"/>
    </location>
</feature>
<evidence type="ECO:0000313" key="3">
    <source>
        <dbReference type="Proteomes" id="UP000324832"/>
    </source>
</evidence>
<dbReference type="CDD" id="cd12084">
    <property type="entry name" value="DD_RII_PKA-like"/>
    <property type="match status" value="1"/>
</dbReference>
<evidence type="ECO:0000313" key="2">
    <source>
        <dbReference type="EMBL" id="VVC98787.1"/>
    </source>
</evidence>
<feature type="region of interest" description="Disordered" evidence="1">
    <location>
        <begin position="312"/>
        <end position="350"/>
    </location>
</feature>
<organism evidence="2 3">
    <name type="scientific">Leptidea sinapis</name>
    <dbReference type="NCBI Taxonomy" id="189913"/>
    <lineage>
        <taxon>Eukaryota</taxon>
        <taxon>Metazoa</taxon>
        <taxon>Ecdysozoa</taxon>
        <taxon>Arthropoda</taxon>
        <taxon>Hexapoda</taxon>
        <taxon>Insecta</taxon>
        <taxon>Pterygota</taxon>
        <taxon>Neoptera</taxon>
        <taxon>Endopterygota</taxon>
        <taxon>Lepidoptera</taxon>
        <taxon>Glossata</taxon>
        <taxon>Ditrysia</taxon>
        <taxon>Papilionoidea</taxon>
        <taxon>Pieridae</taxon>
        <taxon>Dismorphiinae</taxon>
        <taxon>Leptidea</taxon>
    </lineage>
</organism>
<sequence length="350" mass="39093">MNELLQKHGCANVFSVPEGLKELMTDISREVLREQPAKIFDFISSYLSVLLITREHGVMAVKILDDLCDCRPSVSEHLIALGFERSDSNKFADIIKEEIEQFEPNDDNDEPWEIAAEKTLQIYKQTKPSFNELNRAAVKIQEISVPKDDILEMFGEHATKKLGLPFNPMLTLTHVADTESLDAESHRRVSRASEPVSAVDELKVEPISFPQGRHSYESEGAVEAMVAPAPPSSQTASLHKISFSEVNLHKVTQTGCTQLKPKETNSIFTTNRNLIDAFKDIYFPCLLADVSWAPLINTYFYLKYCQEPVGNDVTEGETSEATDVPSVPETGEESEVEDDANPVITDEEEG</sequence>
<dbReference type="AlphaFoldDB" id="A0A5E4QKQ6"/>